<dbReference type="OrthoDB" id="10635284at2759"/>
<dbReference type="EMBL" id="WJXA01000008">
    <property type="protein sequence ID" value="KAF7135623.1"/>
    <property type="molecule type" value="Genomic_DNA"/>
</dbReference>
<dbReference type="Proteomes" id="UP000626092">
    <property type="component" value="Unassembled WGS sequence"/>
</dbReference>
<gene>
    <name evidence="2" type="ORF">RHSIM_Rhsim08G0136300</name>
</gene>
<accession>A0A834LGG2</accession>
<organism evidence="2 3">
    <name type="scientific">Rhododendron simsii</name>
    <name type="common">Sims's rhododendron</name>
    <dbReference type="NCBI Taxonomy" id="118357"/>
    <lineage>
        <taxon>Eukaryota</taxon>
        <taxon>Viridiplantae</taxon>
        <taxon>Streptophyta</taxon>
        <taxon>Embryophyta</taxon>
        <taxon>Tracheophyta</taxon>
        <taxon>Spermatophyta</taxon>
        <taxon>Magnoliopsida</taxon>
        <taxon>eudicotyledons</taxon>
        <taxon>Gunneridae</taxon>
        <taxon>Pentapetalae</taxon>
        <taxon>asterids</taxon>
        <taxon>Ericales</taxon>
        <taxon>Ericaceae</taxon>
        <taxon>Ericoideae</taxon>
        <taxon>Rhodoreae</taxon>
        <taxon>Rhododendron</taxon>
    </lineage>
</organism>
<reference evidence="2" key="1">
    <citation type="submission" date="2019-11" db="EMBL/GenBank/DDBJ databases">
        <authorList>
            <person name="Liu Y."/>
            <person name="Hou J."/>
            <person name="Li T.-Q."/>
            <person name="Guan C.-H."/>
            <person name="Wu X."/>
            <person name="Wu H.-Z."/>
            <person name="Ling F."/>
            <person name="Zhang R."/>
            <person name="Shi X.-G."/>
            <person name="Ren J.-P."/>
            <person name="Chen E.-F."/>
            <person name="Sun J.-M."/>
        </authorList>
    </citation>
    <scope>NUCLEOTIDE SEQUENCE</scope>
    <source>
        <strain evidence="2">Adult_tree_wgs_1</strain>
        <tissue evidence="2">Leaves</tissue>
    </source>
</reference>
<sequence length="151" mass="16690">MDDNNNGQQPDVLTIAAAQLTLEDASSLLPPSPTTSSFSSSNPPPYATPTRRKSIFEPLLVATEIICFWVFLRITDCASDRPVLARDKDLDYDGLASGLKEALQNDKSVFDADRLQKYIGHHVVSRREALERARCLNVDLVEANFAILISI</sequence>
<proteinExistence type="predicted"/>
<evidence type="ECO:0000256" key="1">
    <source>
        <dbReference type="SAM" id="MobiDB-lite"/>
    </source>
</evidence>
<protein>
    <submittedName>
        <fullName evidence="2">Uncharacterized protein</fullName>
    </submittedName>
</protein>
<dbReference type="AlphaFoldDB" id="A0A834LGG2"/>
<name>A0A834LGG2_RHOSS</name>
<feature type="compositionally biased region" description="Low complexity" evidence="1">
    <location>
        <begin position="29"/>
        <end position="41"/>
    </location>
</feature>
<evidence type="ECO:0000313" key="2">
    <source>
        <dbReference type="EMBL" id="KAF7135623.1"/>
    </source>
</evidence>
<comment type="caution">
    <text evidence="2">The sequence shown here is derived from an EMBL/GenBank/DDBJ whole genome shotgun (WGS) entry which is preliminary data.</text>
</comment>
<feature type="region of interest" description="Disordered" evidence="1">
    <location>
        <begin position="29"/>
        <end position="49"/>
    </location>
</feature>
<keyword evidence="3" id="KW-1185">Reference proteome</keyword>
<evidence type="ECO:0000313" key="3">
    <source>
        <dbReference type="Proteomes" id="UP000626092"/>
    </source>
</evidence>